<dbReference type="Proteomes" id="UP000229612">
    <property type="component" value="Unassembled WGS sequence"/>
</dbReference>
<dbReference type="AlphaFoldDB" id="A0A2H0UI77"/>
<organism evidence="1 2">
    <name type="scientific">Candidatus Kaiserbacteria bacterium CG10_big_fil_rev_8_21_14_0_10_44_10</name>
    <dbReference type="NCBI Taxonomy" id="1974606"/>
    <lineage>
        <taxon>Bacteria</taxon>
        <taxon>Candidatus Kaiseribacteriota</taxon>
    </lineage>
</organism>
<reference evidence="2" key="1">
    <citation type="submission" date="2017-09" db="EMBL/GenBank/DDBJ databases">
        <title>Depth-based differentiation of microbial function through sediment-hosted aquifers and enrichment of novel symbionts in the deep terrestrial subsurface.</title>
        <authorList>
            <person name="Probst A.J."/>
            <person name="Ladd B."/>
            <person name="Jarett J.K."/>
            <person name="Geller-Mcgrath D.E."/>
            <person name="Sieber C.M.K."/>
            <person name="Emerson J.B."/>
            <person name="Anantharaman K."/>
            <person name="Thomas B.C."/>
            <person name="Malmstrom R."/>
            <person name="Stieglmeier M."/>
            <person name="Klingl A."/>
            <person name="Woyke T."/>
            <person name="Ryan C.M."/>
            <person name="Banfield J.F."/>
        </authorList>
    </citation>
    <scope>NUCLEOTIDE SEQUENCE [LARGE SCALE GENOMIC DNA]</scope>
</reference>
<dbReference type="EMBL" id="PFBG01000009">
    <property type="protein sequence ID" value="PIR86108.1"/>
    <property type="molecule type" value="Genomic_DNA"/>
</dbReference>
<accession>A0A2H0UI77</accession>
<evidence type="ECO:0000313" key="2">
    <source>
        <dbReference type="Proteomes" id="UP000229612"/>
    </source>
</evidence>
<evidence type="ECO:0000313" key="1">
    <source>
        <dbReference type="EMBL" id="PIR86108.1"/>
    </source>
</evidence>
<gene>
    <name evidence="1" type="ORF">COU14_00760</name>
</gene>
<protein>
    <submittedName>
        <fullName evidence="1">Uncharacterized protein</fullName>
    </submittedName>
</protein>
<sequence>MLYKGKDIVTMDAIMTGEERLQDHQVVEEVVPRELRPYMKALPDCPFPALTKLEWVSQLYCTTVEPPYPFPYDTKLDWVKGLADLDCAMVRDRERALQRYEDLVGTLAVNNEQTEYKLSSF</sequence>
<name>A0A2H0UI77_9BACT</name>
<proteinExistence type="predicted"/>
<comment type="caution">
    <text evidence="1">The sequence shown here is derived from an EMBL/GenBank/DDBJ whole genome shotgun (WGS) entry which is preliminary data.</text>
</comment>